<dbReference type="PANTHER" id="PTHR35564">
    <property type="match status" value="1"/>
</dbReference>
<protein>
    <recommendedName>
        <fullName evidence="3">Type VI secretion protein</fullName>
    </recommendedName>
</protein>
<accession>A0ABM6CWP2</accession>
<evidence type="ECO:0000313" key="2">
    <source>
        <dbReference type="Proteomes" id="UP000091897"/>
    </source>
</evidence>
<dbReference type="InterPro" id="IPR010732">
    <property type="entry name" value="T6SS_TssG-like"/>
</dbReference>
<organism evidence="1 2">
    <name type="scientific">Bordetella bronchialis</name>
    <dbReference type="NCBI Taxonomy" id="463025"/>
    <lineage>
        <taxon>Bacteria</taxon>
        <taxon>Pseudomonadati</taxon>
        <taxon>Pseudomonadota</taxon>
        <taxon>Betaproteobacteria</taxon>
        <taxon>Burkholderiales</taxon>
        <taxon>Alcaligenaceae</taxon>
        <taxon>Bordetella</taxon>
    </lineage>
</organism>
<name>A0ABM6CWP2_9BORD</name>
<evidence type="ECO:0000313" key="1">
    <source>
        <dbReference type="EMBL" id="ANN68530.1"/>
    </source>
</evidence>
<dbReference type="RefSeq" id="WP_066355232.1">
    <property type="nucleotide sequence ID" value="NZ_CBCSFJ010000011.1"/>
</dbReference>
<dbReference type="EMBL" id="CP016170">
    <property type="protein sequence ID" value="ANN68530.1"/>
    <property type="molecule type" value="Genomic_DNA"/>
</dbReference>
<dbReference type="NCBIfam" id="TIGR03347">
    <property type="entry name" value="VI_chp_1"/>
    <property type="match status" value="1"/>
</dbReference>
<proteinExistence type="predicted"/>
<evidence type="ECO:0008006" key="3">
    <source>
        <dbReference type="Google" id="ProtNLM"/>
    </source>
</evidence>
<dbReference type="Pfam" id="PF06996">
    <property type="entry name" value="T6SS_TssG"/>
    <property type="match status" value="1"/>
</dbReference>
<sequence length="354" mass="38993">MASEDRSLPLAVAPPAGRAGADADPLLEEGHRYAFFQALRLLRLRDSDEGAFARNIRVRPALSLAFPDRDIETIERDAAGKYRITANFFGLYGVTSPLPTFYTEDLIDQHLEGNSTARDFLDILHAALYPLLFRAWEKNRLWLAVAERGDQTRLDQLFSLIGLGGSRVSRRPGARALLPHAGNFNQFPRSALGLQSLVSGLLDHLPVEVEPCVAETVFIPRPARCLLDTQACVLGEDALLGSRIEERSGGLVIHVGPIPPHRLPALLPGTKRHNDLVDAIALYLKTPLRCVLALHVAPQDRPGARLGTGWHQLGLDTWLPEADPDDATVPWPRYDDVFLPIDTESTRISEGALQ</sequence>
<gene>
    <name evidence="1" type="ORF">BAU06_21460</name>
</gene>
<dbReference type="PANTHER" id="PTHR35564:SF3">
    <property type="entry name" value="TYPE VI SECRETION SYSTEM BASEPLATE SUBUNIT TSSG"/>
    <property type="match status" value="1"/>
</dbReference>
<keyword evidence="2" id="KW-1185">Reference proteome</keyword>
<reference evidence="1 2" key="1">
    <citation type="submission" date="2016-06" db="EMBL/GenBank/DDBJ databases">
        <title>Complete genome sequences of Bordetella bronchialis and Bordetella flabilis.</title>
        <authorList>
            <person name="LiPuma J.J."/>
            <person name="Spilker T."/>
        </authorList>
    </citation>
    <scope>NUCLEOTIDE SEQUENCE [LARGE SCALE GENOMIC DNA]</scope>
    <source>
        <strain evidence="1 2">AU3182</strain>
    </source>
</reference>
<dbReference type="Proteomes" id="UP000091897">
    <property type="component" value="Chromosome"/>
</dbReference>